<dbReference type="PANTHER" id="PTHR43304">
    <property type="entry name" value="PHYTOCHROME-LIKE PROTEIN CPH1"/>
    <property type="match status" value="1"/>
</dbReference>
<feature type="transmembrane region" description="Helical" evidence="7">
    <location>
        <begin position="315"/>
        <end position="336"/>
    </location>
</feature>
<keyword evidence="4" id="KW-0808">Transferase</keyword>
<keyword evidence="7" id="KW-0812">Transmembrane</keyword>
<dbReference type="SMART" id="SM00387">
    <property type="entry name" value="HATPase_c"/>
    <property type="match status" value="1"/>
</dbReference>
<feature type="coiled-coil region" evidence="6">
    <location>
        <begin position="338"/>
        <end position="365"/>
    </location>
</feature>
<dbReference type="FunFam" id="3.30.565.10:FF:000006">
    <property type="entry name" value="Sensor histidine kinase WalK"/>
    <property type="match status" value="1"/>
</dbReference>
<gene>
    <name evidence="9" type="ORF">SAMN05443431_103223</name>
</gene>
<dbReference type="SUPFAM" id="SSF55874">
    <property type="entry name" value="ATPase domain of HSP90 chaperone/DNA topoisomerase II/histidine kinase"/>
    <property type="match status" value="1"/>
</dbReference>
<dbReference type="GO" id="GO:0000155">
    <property type="term" value="F:phosphorelay sensor kinase activity"/>
    <property type="evidence" value="ECO:0007669"/>
    <property type="project" value="InterPro"/>
</dbReference>
<dbReference type="InterPro" id="IPR052162">
    <property type="entry name" value="Sensor_kinase/Photoreceptor"/>
</dbReference>
<evidence type="ECO:0000256" key="5">
    <source>
        <dbReference type="ARBA" id="ARBA00022777"/>
    </source>
</evidence>
<dbReference type="InterPro" id="IPR036890">
    <property type="entry name" value="HATPase_C_sf"/>
</dbReference>
<sequence length="588" mass="67333">MVCVLLCFYGLSIHAQTTNQQVKRLQRAIFVYNFAQQVGWPNQVDATQFKIGVLGPDRAIIDFKSLAQKRNINNKPVTVVNFNSVKDVKDVQLLYVNKSFNFDINYILNKISGQNILLVTEDYNYHTTMINMVNVGDSFEYEINNKTIDKEGFKIANSLQQYAISSSQKWKDLYQNSEADLEASKKIEAEQQENLVTKDAEILSQKQQINTQESKIDTILNTVVTQDKWIETLSNQSELHKQRFEDKVKIEQDLEDNIKRQIEFIKSQDQNIISRNLEIQKQHNFIQNQIAEIETKEFILKQKESQLNTQKTINILLITLISLAVLGGILIYRSYLSKKKLNKKLKDKNAAIQKQSLELEIKNDELEQFAYIASHDLKEPLITITGLIDLLVEEYEDKLDDNGKMSLNFISQSSARMQKLIDAILQYSRLGKSKNTTNINCNSVISILKDDLKNVIDRTESTIITTDLPTIKGAELELRLLFQNLISNGIKFTKKGVKPIISIDCNLQSNVESVDYWVFSITDNGIGIPAKHKDRIFSIFQRLHSRDEYEGTGIGLAHCKKIVEAHSGRIWLDSEVGKGTTFYFTIPA</sequence>
<dbReference type="PRINTS" id="PR00344">
    <property type="entry name" value="BCTRLSENSOR"/>
</dbReference>
<dbReference type="Gene3D" id="1.10.287.130">
    <property type="match status" value="1"/>
</dbReference>
<evidence type="ECO:0000256" key="4">
    <source>
        <dbReference type="ARBA" id="ARBA00022679"/>
    </source>
</evidence>
<evidence type="ECO:0000256" key="6">
    <source>
        <dbReference type="SAM" id="Coils"/>
    </source>
</evidence>
<evidence type="ECO:0000256" key="1">
    <source>
        <dbReference type="ARBA" id="ARBA00000085"/>
    </source>
</evidence>
<keyword evidence="6" id="KW-0175">Coiled coil</keyword>
<dbReference type="InterPro" id="IPR003661">
    <property type="entry name" value="HisK_dim/P_dom"/>
</dbReference>
<dbReference type="AlphaFoldDB" id="A0A1I3MN24"/>
<dbReference type="CDD" id="cd00082">
    <property type="entry name" value="HisKA"/>
    <property type="match status" value="1"/>
</dbReference>
<keyword evidence="7" id="KW-1133">Transmembrane helix</keyword>
<organism evidence="9 10">
    <name type="scientific">Olleya namhaensis</name>
    <dbReference type="NCBI Taxonomy" id="1144750"/>
    <lineage>
        <taxon>Bacteria</taxon>
        <taxon>Pseudomonadati</taxon>
        <taxon>Bacteroidota</taxon>
        <taxon>Flavobacteriia</taxon>
        <taxon>Flavobacteriales</taxon>
        <taxon>Flavobacteriaceae</taxon>
    </lineage>
</organism>
<keyword evidence="7" id="KW-0472">Membrane</keyword>
<evidence type="ECO:0000313" key="10">
    <source>
        <dbReference type="Proteomes" id="UP000199559"/>
    </source>
</evidence>
<dbReference type="InterPro" id="IPR005467">
    <property type="entry name" value="His_kinase_dom"/>
</dbReference>
<name>A0A1I3MN24_9FLAO</name>
<evidence type="ECO:0000256" key="3">
    <source>
        <dbReference type="ARBA" id="ARBA00022553"/>
    </source>
</evidence>
<keyword evidence="5 9" id="KW-0418">Kinase</keyword>
<comment type="catalytic activity">
    <reaction evidence="1">
        <text>ATP + protein L-histidine = ADP + protein N-phospho-L-histidine.</text>
        <dbReference type="EC" id="2.7.13.3"/>
    </reaction>
</comment>
<dbReference type="PANTHER" id="PTHR43304:SF1">
    <property type="entry name" value="PAC DOMAIN-CONTAINING PROTEIN"/>
    <property type="match status" value="1"/>
</dbReference>
<dbReference type="InterPro" id="IPR003594">
    <property type="entry name" value="HATPase_dom"/>
</dbReference>
<dbReference type="EC" id="2.7.13.3" evidence="2"/>
<proteinExistence type="predicted"/>
<keyword evidence="10" id="KW-1185">Reference proteome</keyword>
<reference evidence="10" key="1">
    <citation type="submission" date="2016-10" db="EMBL/GenBank/DDBJ databases">
        <authorList>
            <person name="Varghese N."/>
            <person name="Submissions S."/>
        </authorList>
    </citation>
    <scope>NUCLEOTIDE SEQUENCE [LARGE SCALE GENOMIC DNA]</scope>
    <source>
        <strain evidence="10">DSM 28881</strain>
    </source>
</reference>
<dbReference type="Gene3D" id="3.30.565.10">
    <property type="entry name" value="Histidine kinase-like ATPase, C-terminal domain"/>
    <property type="match status" value="1"/>
</dbReference>
<dbReference type="Pfam" id="PF02518">
    <property type="entry name" value="HATPase_c"/>
    <property type="match status" value="1"/>
</dbReference>
<accession>A0A1I3MN24</accession>
<evidence type="ECO:0000313" key="9">
    <source>
        <dbReference type="EMBL" id="SFI98125.1"/>
    </source>
</evidence>
<feature type="domain" description="Histidine kinase" evidence="8">
    <location>
        <begin position="372"/>
        <end position="588"/>
    </location>
</feature>
<dbReference type="Pfam" id="PF13689">
    <property type="entry name" value="DUF4154"/>
    <property type="match status" value="1"/>
</dbReference>
<dbReference type="InterPro" id="IPR036097">
    <property type="entry name" value="HisK_dim/P_sf"/>
</dbReference>
<dbReference type="Proteomes" id="UP000199559">
    <property type="component" value="Unassembled WGS sequence"/>
</dbReference>
<dbReference type="SMART" id="SM00388">
    <property type="entry name" value="HisKA"/>
    <property type="match status" value="1"/>
</dbReference>
<protein>
    <recommendedName>
        <fullName evidence="2">histidine kinase</fullName>
        <ecNumber evidence="2">2.7.13.3</ecNumber>
    </recommendedName>
</protein>
<dbReference type="EMBL" id="FORM01000003">
    <property type="protein sequence ID" value="SFI98125.1"/>
    <property type="molecule type" value="Genomic_DNA"/>
</dbReference>
<dbReference type="InterPro" id="IPR025293">
    <property type="entry name" value="YfiR/HmsC-like"/>
</dbReference>
<dbReference type="Pfam" id="PF00512">
    <property type="entry name" value="HisKA"/>
    <property type="match status" value="1"/>
</dbReference>
<evidence type="ECO:0000256" key="2">
    <source>
        <dbReference type="ARBA" id="ARBA00012438"/>
    </source>
</evidence>
<dbReference type="PROSITE" id="PS50109">
    <property type="entry name" value="HIS_KIN"/>
    <property type="match status" value="1"/>
</dbReference>
<evidence type="ECO:0000259" key="8">
    <source>
        <dbReference type="PROSITE" id="PS50109"/>
    </source>
</evidence>
<dbReference type="SUPFAM" id="SSF47384">
    <property type="entry name" value="Homodimeric domain of signal transducing histidine kinase"/>
    <property type="match status" value="1"/>
</dbReference>
<dbReference type="InterPro" id="IPR004358">
    <property type="entry name" value="Sig_transdc_His_kin-like_C"/>
</dbReference>
<dbReference type="STRING" id="1144750.SAMN05443431_103223"/>
<keyword evidence="3" id="KW-0597">Phosphoprotein</keyword>
<evidence type="ECO:0000256" key="7">
    <source>
        <dbReference type="SAM" id="Phobius"/>
    </source>
</evidence>